<gene>
    <name evidence="1" type="ORF">Tco_0989574</name>
</gene>
<sequence>MAEGFINLDVVEEIGSVGFGLYWAESARQISDKGDLNGYWIGISFEGDFVGASPSYTLIRDPLLRLCHRLIACSIAGKSLAPEKYLRRYASGRKHMAMISGVRDLPMIDMDELVRLRIYDRLDDTWTWVAPGPERQPDVATRAPRDVEGTNDEVEGVQAVLAPVQAPQPPPTAAQSWTMPLGMARL</sequence>
<protein>
    <submittedName>
        <fullName evidence="1">Uncharacterized protein</fullName>
    </submittedName>
</protein>
<reference evidence="1" key="1">
    <citation type="journal article" date="2022" name="Int. J. Mol. Sci.">
        <title>Draft Genome of Tanacetum Coccineum: Genomic Comparison of Closely Related Tanacetum-Family Plants.</title>
        <authorList>
            <person name="Yamashiro T."/>
            <person name="Shiraishi A."/>
            <person name="Nakayama K."/>
            <person name="Satake H."/>
        </authorList>
    </citation>
    <scope>NUCLEOTIDE SEQUENCE</scope>
</reference>
<accession>A0ABQ5EU68</accession>
<keyword evidence="2" id="KW-1185">Reference proteome</keyword>
<dbReference type="Proteomes" id="UP001151760">
    <property type="component" value="Unassembled WGS sequence"/>
</dbReference>
<proteinExistence type="predicted"/>
<evidence type="ECO:0000313" key="2">
    <source>
        <dbReference type="Proteomes" id="UP001151760"/>
    </source>
</evidence>
<dbReference type="EMBL" id="BQNB010016678">
    <property type="protein sequence ID" value="GJT54520.1"/>
    <property type="molecule type" value="Genomic_DNA"/>
</dbReference>
<name>A0ABQ5EU68_9ASTR</name>
<evidence type="ECO:0000313" key="1">
    <source>
        <dbReference type="EMBL" id="GJT54520.1"/>
    </source>
</evidence>
<comment type="caution">
    <text evidence="1">The sequence shown here is derived from an EMBL/GenBank/DDBJ whole genome shotgun (WGS) entry which is preliminary data.</text>
</comment>
<reference evidence="1" key="2">
    <citation type="submission" date="2022-01" db="EMBL/GenBank/DDBJ databases">
        <authorList>
            <person name="Yamashiro T."/>
            <person name="Shiraishi A."/>
            <person name="Satake H."/>
            <person name="Nakayama K."/>
        </authorList>
    </citation>
    <scope>NUCLEOTIDE SEQUENCE</scope>
</reference>
<organism evidence="1 2">
    <name type="scientific">Tanacetum coccineum</name>
    <dbReference type="NCBI Taxonomy" id="301880"/>
    <lineage>
        <taxon>Eukaryota</taxon>
        <taxon>Viridiplantae</taxon>
        <taxon>Streptophyta</taxon>
        <taxon>Embryophyta</taxon>
        <taxon>Tracheophyta</taxon>
        <taxon>Spermatophyta</taxon>
        <taxon>Magnoliopsida</taxon>
        <taxon>eudicotyledons</taxon>
        <taxon>Gunneridae</taxon>
        <taxon>Pentapetalae</taxon>
        <taxon>asterids</taxon>
        <taxon>campanulids</taxon>
        <taxon>Asterales</taxon>
        <taxon>Asteraceae</taxon>
        <taxon>Asteroideae</taxon>
        <taxon>Anthemideae</taxon>
        <taxon>Anthemidinae</taxon>
        <taxon>Tanacetum</taxon>
    </lineage>
</organism>